<evidence type="ECO:0000313" key="1">
    <source>
        <dbReference type="EMBL" id="KAJ0395101.1"/>
    </source>
</evidence>
<keyword evidence="2" id="KW-1185">Reference proteome</keyword>
<evidence type="ECO:0000313" key="2">
    <source>
        <dbReference type="Proteomes" id="UP001209570"/>
    </source>
</evidence>
<dbReference type="SUPFAM" id="SSF53474">
    <property type="entry name" value="alpha/beta-Hydrolases"/>
    <property type="match status" value="1"/>
</dbReference>
<proteinExistence type="predicted"/>
<sequence length="86" mass="9345">MSGLPPVYIQAAELDHVYAHSVRLHEKAQQQGLTHWQLDVHENLPHVFSVFPSSMLPSAAVGLDAMAAFATKQYRQSLCGTAAQGS</sequence>
<dbReference type="Proteomes" id="UP001209570">
    <property type="component" value="Unassembled WGS sequence"/>
</dbReference>
<organism evidence="1 2">
    <name type="scientific">Pythium insidiosum</name>
    <name type="common">Pythiosis disease agent</name>
    <dbReference type="NCBI Taxonomy" id="114742"/>
    <lineage>
        <taxon>Eukaryota</taxon>
        <taxon>Sar</taxon>
        <taxon>Stramenopiles</taxon>
        <taxon>Oomycota</taxon>
        <taxon>Peronosporomycetes</taxon>
        <taxon>Pythiales</taxon>
        <taxon>Pythiaceae</taxon>
        <taxon>Pythium</taxon>
    </lineage>
</organism>
<evidence type="ECO:0008006" key="3">
    <source>
        <dbReference type="Google" id="ProtNLM"/>
    </source>
</evidence>
<accession>A0AAD5LB79</accession>
<dbReference type="EMBL" id="JAKCXM010000363">
    <property type="protein sequence ID" value="KAJ0395101.1"/>
    <property type="molecule type" value="Genomic_DNA"/>
</dbReference>
<dbReference type="Gene3D" id="3.40.50.1820">
    <property type="entry name" value="alpha/beta hydrolase"/>
    <property type="match status" value="1"/>
</dbReference>
<reference evidence="1" key="1">
    <citation type="submission" date="2021-12" db="EMBL/GenBank/DDBJ databases">
        <title>Prjna785345.</title>
        <authorList>
            <person name="Rujirawat T."/>
            <person name="Krajaejun T."/>
        </authorList>
    </citation>
    <scope>NUCLEOTIDE SEQUENCE</scope>
    <source>
        <strain evidence="1">Pi057C3</strain>
    </source>
</reference>
<comment type="caution">
    <text evidence="1">The sequence shown here is derived from an EMBL/GenBank/DDBJ whole genome shotgun (WGS) entry which is preliminary data.</text>
</comment>
<gene>
    <name evidence="1" type="ORF">P43SY_004653</name>
</gene>
<dbReference type="AlphaFoldDB" id="A0AAD5LB79"/>
<dbReference type="InterPro" id="IPR029058">
    <property type="entry name" value="AB_hydrolase_fold"/>
</dbReference>
<protein>
    <recommendedName>
        <fullName evidence="3">Alpha/beta hydrolase fold-3 domain-containing protein</fullName>
    </recommendedName>
</protein>
<name>A0AAD5LB79_PYTIN</name>